<dbReference type="SUPFAM" id="SSF53756">
    <property type="entry name" value="UDP-Glycosyltransferase/glycogen phosphorylase"/>
    <property type="match status" value="1"/>
</dbReference>
<dbReference type="GO" id="GO:0017000">
    <property type="term" value="P:antibiotic biosynthetic process"/>
    <property type="evidence" value="ECO:0007669"/>
    <property type="project" value="UniProtKB-ARBA"/>
</dbReference>
<dbReference type="Pfam" id="PF04101">
    <property type="entry name" value="Glyco_tran_28_C"/>
    <property type="match status" value="1"/>
</dbReference>
<sequence length="405" mass="44362">MKILVITLQVSDGNSKGHIHPFITTTQKLISMGHDVFWLSLPKALSQADREQVESLGAQVVVPPPLKEGIIKENKELARLAMDKENNYQAYKSFLLDPVPHQLDGLMELIKDLAPNVVLQDNVLYSAAIACTKLQLPFVSICVGPKIMGKDFEESYLGNLQPIIEPRRAMFESYGVKPNFRLFEYVSPYANIIFATEEFVDKAALPENSFLVGSAVPQGGRGDDVDFPWEDVATDKNIIYAAFGCVLSKMPLADVIDPIFKAADALDAQLILASEHLAASAKDFGRHIVVSYAPQLEILKKAHVFITHGGASSVMESIYFGVPPIVVPLSSDQPVQAQLVEKAGVGFNIAREQWNDEVCLATLQKLLASGNEFAAKCKTLQTTYQNNDGAKNAADIILRFAVTNS</sequence>
<evidence type="ECO:0000313" key="3">
    <source>
        <dbReference type="Proteomes" id="UP000326354"/>
    </source>
</evidence>
<dbReference type="PANTHER" id="PTHR48050">
    <property type="entry name" value="STEROL 3-BETA-GLUCOSYLTRANSFERASE"/>
    <property type="match status" value="1"/>
</dbReference>
<accession>A0A5S9IQ16</accession>
<dbReference type="GO" id="GO:0016758">
    <property type="term" value="F:hexosyltransferase activity"/>
    <property type="evidence" value="ECO:0007669"/>
    <property type="project" value="InterPro"/>
</dbReference>
<protein>
    <submittedName>
        <fullName evidence="2">Putative UDP-glucosyltransferase YojK</fullName>
    </submittedName>
</protein>
<dbReference type="InterPro" id="IPR007235">
    <property type="entry name" value="Glyco_trans_28_C"/>
</dbReference>
<dbReference type="RefSeq" id="WP_151970059.1">
    <property type="nucleotide sequence ID" value="NZ_AP019860.1"/>
</dbReference>
<evidence type="ECO:0000259" key="1">
    <source>
        <dbReference type="Pfam" id="PF04101"/>
    </source>
</evidence>
<dbReference type="InterPro" id="IPR050426">
    <property type="entry name" value="Glycosyltransferase_28"/>
</dbReference>
<name>A0A5S9IQ16_UABAM</name>
<proteinExistence type="predicted"/>
<evidence type="ECO:0000313" key="2">
    <source>
        <dbReference type="EMBL" id="BBM85978.1"/>
    </source>
</evidence>
<keyword evidence="3" id="KW-1185">Reference proteome</keyword>
<dbReference type="CDD" id="cd03784">
    <property type="entry name" value="GT1_Gtf-like"/>
    <property type="match status" value="1"/>
</dbReference>
<dbReference type="OrthoDB" id="9805366at2"/>
<dbReference type="KEGG" id="uam:UABAM_04364"/>
<dbReference type="Gene3D" id="3.40.50.2000">
    <property type="entry name" value="Glycogen Phosphorylase B"/>
    <property type="match status" value="2"/>
</dbReference>
<feature type="domain" description="Glycosyl transferase family 28 C-terminal" evidence="1">
    <location>
        <begin position="286"/>
        <end position="377"/>
    </location>
</feature>
<dbReference type="Proteomes" id="UP000326354">
    <property type="component" value="Chromosome"/>
</dbReference>
<dbReference type="PANTHER" id="PTHR48050:SF13">
    <property type="entry name" value="STEROL 3-BETA-GLUCOSYLTRANSFERASE UGT80A2"/>
    <property type="match status" value="1"/>
</dbReference>
<dbReference type="InterPro" id="IPR002213">
    <property type="entry name" value="UDP_glucos_trans"/>
</dbReference>
<organism evidence="2 3">
    <name type="scientific">Uabimicrobium amorphum</name>
    <dbReference type="NCBI Taxonomy" id="2596890"/>
    <lineage>
        <taxon>Bacteria</taxon>
        <taxon>Pseudomonadati</taxon>
        <taxon>Planctomycetota</taxon>
        <taxon>Candidatus Uabimicrobiia</taxon>
        <taxon>Candidatus Uabimicrobiales</taxon>
        <taxon>Candidatus Uabimicrobiaceae</taxon>
        <taxon>Candidatus Uabimicrobium</taxon>
    </lineage>
</organism>
<dbReference type="GO" id="GO:0008194">
    <property type="term" value="F:UDP-glycosyltransferase activity"/>
    <property type="evidence" value="ECO:0007669"/>
    <property type="project" value="InterPro"/>
</dbReference>
<dbReference type="AlphaFoldDB" id="A0A5S9IQ16"/>
<keyword evidence="2" id="KW-0808">Transferase</keyword>
<reference evidence="2 3" key="1">
    <citation type="submission" date="2019-08" db="EMBL/GenBank/DDBJ databases">
        <title>Complete genome sequence of Candidatus Uab amorphum.</title>
        <authorList>
            <person name="Shiratori T."/>
            <person name="Suzuki S."/>
            <person name="Kakizawa Y."/>
            <person name="Ishida K."/>
        </authorList>
    </citation>
    <scope>NUCLEOTIDE SEQUENCE [LARGE SCALE GENOMIC DNA]</scope>
    <source>
        <strain evidence="2 3">SRT547</strain>
    </source>
</reference>
<dbReference type="EMBL" id="AP019860">
    <property type="protein sequence ID" value="BBM85978.1"/>
    <property type="molecule type" value="Genomic_DNA"/>
</dbReference>
<gene>
    <name evidence="2" type="ORF">UABAM_04364</name>
</gene>